<reference evidence="2 3" key="1">
    <citation type="submission" date="2018-05" db="EMBL/GenBank/DDBJ databases">
        <title>Genomic Encyclopedia of Type Strains, Phase IV (KMG-IV): sequencing the most valuable type-strain genomes for metagenomic binning, comparative biology and taxonomic classification.</title>
        <authorList>
            <person name="Goeker M."/>
        </authorList>
    </citation>
    <scope>NUCLEOTIDE SEQUENCE [LARGE SCALE GENOMIC DNA]</scope>
    <source>
        <strain evidence="2 3">DSM 28579</strain>
    </source>
</reference>
<evidence type="ECO:0000313" key="2">
    <source>
        <dbReference type="EMBL" id="PVX52229.1"/>
    </source>
</evidence>
<feature type="chain" id="PRO_5029604808" evidence="1">
    <location>
        <begin position="20"/>
        <end position="304"/>
    </location>
</feature>
<dbReference type="InterPro" id="IPR019861">
    <property type="entry name" value="PorP/SprF_Bacteroidetes"/>
</dbReference>
<feature type="signal peptide" evidence="1">
    <location>
        <begin position="1"/>
        <end position="19"/>
    </location>
</feature>
<dbReference type="EMBL" id="QENZ01000003">
    <property type="protein sequence ID" value="PVX52229.1"/>
    <property type="molecule type" value="Genomic_DNA"/>
</dbReference>
<evidence type="ECO:0000256" key="1">
    <source>
        <dbReference type="SAM" id="SignalP"/>
    </source>
</evidence>
<keyword evidence="3" id="KW-1185">Reference proteome</keyword>
<name>A0A7L4URD9_BALHA</name>
<sequence length="304" mass="34211">MKKIVLLLFLCITIGTSWAQQQAQNSLYYFNPLNYNPAYAGSRDALSINAIHRIQWTGIDGAPNTTFLSIHSPINDTQLSIGADLTYDEIGISKATSAYLDVSYYVQLNDKGHRLSFGLKGGINMFDAPLSDLDATDSGDPLQYDIENKMRGNFGAGIYYYGEKHYLGLSSLTLLEASVLDNDDINALEQKRHFYLMGGYVFDINASLKLKPSGLIKAVAGSPLEFDAELAGLLYDRLWIGVGYRHDESVRGYLAANITPQLRLGYNYDYIFNDLTKYTGGTHEFMLSYDFEFDKKRFKSPRYF</sequence>
<accession>A0A7L4URD9</accession>
<comment type="caution">
    <text evidence="2">The sequence shown here is derived from an EMBL/GenBank/DDBJ whole genome shotgun (WGS) entry which is preliminary data.</text>
</comment>
<proteinExistence type="predicted"/>
<dbReference type="NCBIfam" id="TIGR03519">
    <property type="entry name" value="T9SS_PorP_fam"/>
    <property type="match status" value="1"/>
</dbReference>
<evidence type="ECO:0000313" key="3">
    <source>
        <dbReference type="Proteomes" id="UP000251835"/>
    </source>
</evidence>
<organism evidence="2 3">
    <name type="scientific">Balneicella halophila</name>
    <dbReference type="NCBI Taxonomy" id="1537566"/>
    <lineage>
        <taxon>Bacteria</taxon>
        <taxon>Pseudomonadati</taxon>
        <taxon>Bacteroidota</taxon>
        <taxon>Bacteroidia</taxon>
        <taxon>Bacteroidales</taxon>
        <taxon>Balneicellaceae</taxon>
        <taxon>Balneicella</taxon>
    </lineage>
</organism>
<dbReference type="AlphaFoldDB" id="A0A7L4URD9"/>
<dbReference type="Proteomes" id="UP000251835">
    <property type="component" value="Unassembled WGS sequence"/>
</dbReference>
<dbReference type="Pfam" id="PF11751">
    <property type="entry name" value="PorP_SprF"/>
    <property type="match status" value="1"/>
</dbReference>
<gene>
    <name evidence="2" type="ORF">C7377_0536</name>
</gene>
<protein>
    <submittedName>
        <fullName evidence="2">Type IX secretion system PorP/SprF family membrane protein</fullName>
    </submittedName>
</protein>
<dbReference type="RefSeq" id="WP_116495771.1">
    <property type="nucleotide sequence ID" value="NZ_QENZ01000003.1"/>
</dbReference>
<keyword evidence="1" id="KW-0732">Signal</keyword>
<dbReference type="OrthoDB" id="1320396at2"/>